<comment type="similarity">
    <text evidence="1">Belongs to the protein kinase superfamily. STE Ser/Thr protein kinase family. STE20 subfamily.</text>
</comment>
<feature type="region of interest" description="Disordered" evidence="13">
    <location>
        <begin position="189"/>
        <end position="209"/>
    </location>
</feature>
<evidence type="ECO:0000256" key="2">
    <source>
        <dbReference type="ARBA" id="ARBA00012513"/>
    </source>
</evidence>
<dbReference type="CTD" id="80122"/>
<dbReference type="Pfam" id="PF00069">
    <property type="entry name" value="Pkinase"/>
    <property type="match status" value="1"/>
</dbReference>
<evidence type="ECO:0000313" key="15">
    <source>
        <dbReference type="Proteomes" id="UP000515152"/>
    </source>
</evidence>
<organism evidence="15 16">
    <name type="scientific">Clupea harengus</name>
    <name type="common">Atlantic herring</name>
    <dbReference type="NCBI Taxonomy" id="7950"/>
    <lineage>
        <taxon>Eukaryota</taxon>
        <taxon>Metazoa</taxon>
        <taxon>Chordata</taxon>
        <taxon>Craniata</taxon>
        <taxon>Vertebrata</taxon>
        <taxon>Euteleostomi</taxon>
        <taxon>Actinopterygii</taxon>
        <taxon>Neopterygii</taxon>
        <taxon>Teleostei</taxon>
        <taxon>Clupei</taxon>
        <taxon>Clupeiformes</taxon>
        <taxon>Clupeoidei</taxon>
        <taxon>Clupeidae</taxon>
        <taxon>Clupea</taxon>
    </lineage>
</organism>
<dbReference type="GO" id="GO:0005524">
    <property type="term" value="F:ATP binding"/>
    <property type="evidence" value="ECO:0007669"/>
    <property type="project" value="UniProtKB-UniRule"/>
</dbReference>
<dbReference type="PROSITE" id="PS50011">
    <property type="entry name" value="PROTEIN_KINASE_DOM"/>
    <property type="match status" value="1"/>
</dbReference>
<keyword evidence="3" id="KW-0723">Serine/threonine-protein kinase</keyword>
<keyword evidence="15" id="KW-1185">Reference proteome</keyword>
<feature type="compositionally biased region" description="Polar residues" evidence="13">
    <location>
        <begin position="190"/>
        <end position="205"/>
    </location>
</feature>
<evidence type="ECO:0000256" key="12">
    <source>
        <dbReference type="PROSITE-ProRule" id="PRU10141"/>
    </source>
</evidence>
<keyword evidence="6 16" id="KW-0418">Kinase</keyword>
<dbReference type="PROSITE" id="PS00107">
    <property type="entry name" value="PROTEIN_KINASE_ATP"/>
    <property type="match status" value="1"/>
</dbReference>
<dbReference type="RefSeq" id="XP_042565285.1">
    <property type="nucleotide sequence ID" value="XM_042709351.1"/>
</dbReference>
<keyword evidence="7 12" id="KW-0067">ATP-binding</keyword>
<feature type="domain" description="Protein kinase" evidence="14">
    <location>
        <begin position="1004"/>
        <end position="1267"/>
    </location>
</feature>
<dbReference type="Proteomes" id="UP000515152">
    <property type="component" value="Chromosome 2"/>
</dbReference>
<dbReference type="SMART" id="SM00220">
    <property type="entry name" value="S_TKc"/>
    <property type="match status" value="1"/>
</dbReference>
<dbReference type="PANTHER" id="PTHR11584:SF369">
    <property type="entry name" value="MITOGEN-ACTIVATED PROTEIN KINASE KINASE KINASE 19-RELATED"/>
    <property type="match status" value="1"/>
</dbReference>
<evidence type="ECO:0000256" key="6">
    <source>
        <dbReference type="ARBA" id="ARBA00022777"/>
    </source>
</evidence>
<dbReference type="GO" id="GO:0035556">
    <property type="term" value="P:intracellular signal transduction"/>
    <property type="evidence" value="ECO:0007669"/>
    <property type="project" value="UniProtKB-ARBA"/>
</dbReference>
<evidence type="ECO:0000313" key="16">
    <source>
        <dbReference type="RefSeq" id="XP_042565285.1"/>
    </source>
</evidence>
<evidence type="ECO:0000256" key="11">
    <source>
        <dbReference type="ARBA" id="ARBA00080573"/>
    </source>
</evidence>
<keyword evidence="5 12" id="KW-0547">Nucleotide-binding</keyword>
<dbReference type="PROSITE" id="PS00108">
    <property type="entry name" value="PROTEIN_KINASE_ST"/>
    <property type="match status" value="1"/>
</dbReference>
<proteinExistence type="inferred from homology"/>
<evidence type="ECO:0000256" key="3">
    <source>
        <dbReference type="ARBA" id="ARBA00022527"/>
    </source>
</evidence>
<evidence type="ECO:0000256" key="10">
    <source>
        <dbReference type="ARBA" id="ARBA00069016"/>
    </source>
</evidence>
<dbReference type="AlphaFoldDB" id="A0A8M1KRN4"/>
<protein>
    <recommendedName>
        <fullName evidence="10">Mitogen-activated protein kinase kinase kinase 19</fullName>
        <ecNumber evidence="2">2.7.11.1</ecNumber>
    </recommendedName>
    <alternativeName>
        <fullName evidence="11">SPS1/STE20-related protein kinase YSK4</fullName>
    </alternativeName>
</protein>
<dbReference type="PROSITE" id="PS51257">
    <property type="entry name" value="PROKAR_LIPOPROTEIN"/>
    <property type="match status" value="1"/>
</dbReference>
<feature type="binding site" evidence="12">
    <location>
        <position position="1032"/>
    </location>
    <ligand>
        <name>ATP</name>
        <dbReference type="ChEBI" id="CHEBI:30616"/>
    </ligand>
</feature>
<dbReference type="KEGG" id="char:105899363"/>
<evidence type="ECO:0000256" key="4">
    <source>
        <dbReference type="ARBA" id="ARBA00022679"/>
    </source>
</evidence>
<dbReference type="InterPro" id="IPR008271">
    <property type="entry name" value="Ser/Thr_kinase_AS"/>
</dbReference>
<evidence type="ECO:0000256" key="7">
    <source>
        <dbReference type="ARBA" id="ARBA00022840"/>
    </source>
</evidence>
<comment type="catalytic activity">
    <reaction evidence="8">
        <text>L-threonyl-[protein] + ATP = O-phospho-L-threonyl-[protein] + ADP + H(+)</text>
        <dbReference type="Rhea" id="RHEA:46608"/>
        <dbReference type="Rhea" id="RHEA-COMP:11060"/>
        <dbReference type="Rhea" id="RHEA-COMP:11605"/>
        <dbReference type="ChEBI" id="CHEBI:15378"/>
        <dbReference type="ChEBI" id="CHEBI:30013"/>
        <dbReference type="ChEBI" id="CHEBI:30616"/>
        <dbReference type="ChEBI" id="CHEBI:61977"/>
        <dbReference type="ChEBI" id="CHEBI:456216"/>
        <dbReference type="EC" id="2.7.11.1"/>
    </reaction>
</comment>
<comment type="catalytic activity">
    <reaction evidence="9">
        <text>L-seryl-[protein] + ATP = O-phospho-L-seryl-[protein] + ADP + H(+)</text>
        <dbReference type="Rhea" id="RHEA:17989"/>
        <dbReference type="Rhea" id="RHEA-COMP:9863"/>
        <dbReference type="Rhea" id="RHEA-COMP:11604"/>
        <dbReference type="ChEBI" id="CHEBI:15378"/>
        <dbReference type="ChEBI" id="CHEBI:29999"/>
        <dbReference type="ChEBI" id="CHEBI:30616"/>
        <dbReference type="ChEBI" id="CHEBI:83421"/>
        <dbReference type="ChEBI" id="CHEBI:456216"/>
        <dbReference type="EC" id="2.7.11.1"/>
    </reaction>
</comment>
<evidence type="ECO:0000259" key="14">
    <source>
        <dbReference type="PROSITE" id="PS50011"/>
    </source>
</evidence>
<name>A0A8M1KRN4_CLUHA</name>
<sequence length="1274" mass="142061">MHVSHRDLQEELLLAMFRPLPPQAQLLQACWQGHLHLLQHLLAHTCHVDVDTPNRDGLTPLMLAVRDVDLFESLKGRLPWEYNPLGVVRELLSLSLHREICDLRGCSALQYASQVKSSLREELVQVIMDALHQQVLMPLHSECVDQEEWSVSISHCFSPSGLLEQTSGISENQFQCLDGGPLSEQHKINSQDTQIQKSALSSASTPREMRPLDMVQRKDNSRTRLLPKLADHCSLDIMNSGMLGSTEPNGLAPSWTDMNIKPVPPGSSAPQTSLLTRSAPTIMEPYLDASSLLQVRTNIHNRLTSTKETDEWGQKGSPDSQKIRTPRTLAPLKRGCRNSPVLLCLKAPCPLKPIGLFPQSTDRSVETEKASREDIEGQRDRDDREGSCPSGRQGPLGIEDTNRDNSDQESVVDSEVLDGSSRFDFRNSSVFECAANPRLEVAKVCEEPTGVTFEEGIRIRSLFDDKENCEFQHTNTEITRAAEDPQMNYADEAQAEQKIVCSENPSIEASRAEQSHPESHPSTGDTRDIVNEVKIRNSHGEGDTEHLLVPTVNATMAKEEHVPEAKSQITRFKKDRKGSTLFQTNNSFNVLAFKPPNKKTSAVPFHVKNQDGKHDLINKNVSKGIHTNIEQAGTRKRVTELVKPKRGNADKKRLSNIRCLSQKHLNQKEQNRTKPPHLPKSEIVGPLKAKSAVDYITYNDMFHEIMKGDDGLAIFEMFATPLYDNLRVTRSSERQRQVQSAPPIKTHIQNFKNRCPKIVERKKKKQADKSKQKRNRDIVVSGMPCNALILKEDNTESFPNSSPMKPEAISCVEANEEIDAPQGDEQTLKGHVLSIIEEALSQTSSKAHMLGNQLQGKYLGMSAEKRKASLQLTASHQDVPEESEVKVDPDTECSQSSKFTSSQVCPAQPKVNTWTSSSKDRTCLTLFQTYGAEGEEEPLTDELMQCLVDELISLEEREIETDHSENTRVLRPSEEAPLMMQQTFHKGSGVVNMEGSCDEGAITWTKGEILGRGAFGTVYCGLTSQGQLIAVKQVILDAMDVEIAKNEYGCLQREVDLLKSLCHTNIVGFLGTSLSESIVSIFMEYIPGGSIASILHRFGPLPERVLAIYTQQILEGVAYLHSNKVIHRDLKGNNVMLMPTGVIKLIDFGCARRLSCLNQTGSHSDILKSAHGTPYWMAPEVINETGHGRKSDIWSIGCTVFEMATGKPPLAHMDKMAALFYIGARQGLMPSLPDSSSRHAKHFVQACLTSDQHQRPSAEQLLEHPFLPHERWFE</sequence>
<feature type="region of interest" description="Disordered" evidence="13">
    <location>
        <begin position="874"/>
        <end position="897"/>
    </location>
</feature>
<dbReference type="FunFam" id="1.10.510.10:FF:000331">
    <property type="entry name" value="Mitogen-activated protein kinase kinase kinase 19"/>
    <property type="match status" value="1"/>
</dbReference>
<feature type="region of interest" description="Disordered" evidence="13">
    <location>
        <begin position="506"/>
        <end position="528"/>
    </location>
</feature>
<evidence type="ECO:0000256" key="1">
    <source>
        <dbReference type="ARBA" id="ARBA00008874"/>
    </source>
</evidence>
<dbReference type="InterPro" id="IPR017441">
    <property type="entry name" value="Protein_kinase_ATP_BS"/>
</dbReference>
<evidence type="ECO:0000256" key="5">
    <source>
        <dbReference type="ARBA" id="ARBA00022741"/>
    </source>
</evidence>
<gene>
    <name evidence="16" type="primary">map3k19</name>
</gene>
<feature type="compositionally biased region" description="Basic and acidic residues" evidence="13">
    <location>
        <begin position="510"/>
        <end position="528"/>
    </location>
</feature>
<keyword evidence="4" id="KW-0808">Transferase</keyword>
<accession>A0A8M1KRN4</accession>
<dbReference type="OrthoDB" id="266718at2759"/>
<evidence type="ECO:0000256" key="8">
    <source>
        <dbReference type="ARBA" id="ARBA00047899"/>
    </source>
</evidence>
<feature type="region of interest" description="Disordered" evidence="13">
    <location>
        <begin position="304"/>
        <end position="328"/>
    </location>
</feature>
<evidence type="ECO:0000256" key="9">
    <source>
        <dbReference type="ARBA" id="ARBA00048679"/>
    </source>
</evidence>
<dbReference type="GeneID" id="105899363"/>
<dbReference type="InterPro" id="IPR000719">
    <property type="entry name" value="Prot_kinase_dom"/>
</dbReference>
<dbReference type="GO" id="GO:0004674">
    <property type="term" value="F:protein serine/threonine kinase activity"/>
    <property type="evidence" value="ECO:0007669"/>
    <property type="project" value="UniProtKB-KW"/>
</dbReference>
<feature type="compositionally biased region" description="Basic and acidic residues" evidence="13">
    <location>
        <begin position="363"/>
        <end position="386"/>
    </location>
</feature>
<feature type="region of interest" description="Disordered" evidence="13">
    <location>
        <begin position="355"/>
        <end position="415"/>
    </location>
</feature>
<dbReference type="PANTHER" id="PTHR11584">
    <property type="entry name" value="SERINE/THREONINE PROTEIN KINASE"/>
    <property type="match status" value="1"/>
</dbReference>
<dbReference type="EC" id="2.7.11.1" evidence="2"/>
<evidence type="ECO:0000256" key="13">
    <source>
        <dbReference type="SAM" id="MobiDB-lite"/>
    </source>
</evidence>
<reference evidence="16" key="1">
    <citation type="submission" date="2025-08" db="UniProtKB">
        <authorList>
            <consortium name="RefSeq"/>
        </authorList>
    </citation>
    <scope>IDENTIFICATION</scope>
</reference>